<feature type="region of interest" description="Disordered" evidence="2">
    <location>
        <begin position="583"/>
        <end position="632"/>
    </location>
</feature>
<evidence type="ECO:0000256" key="2">
    <source>
        <dbReference type="SAM" id="MobiDB-lite"/>
    </source>
</evidence>
<keyword evidence="4" id="KW-1185">Reference proteome</keyword>
<evidence type="ECO:0000313" key="4">
    <source>
        <dbReference type="Proteomes" id="UP001370490"/>
    </source>
</evidence>
<accession>A0AAN8YY75</accession>
<keyword evidence="1" id="KW-0175">Coiled coil</keyword>
<feature type="compositionally biased region" description="Polar residues" evidence="2">
    <location>
        <begin position="623"/>
        <end position="632"/>
    </location>
</feature>
<feature type="region of interest" description="Disordered" evidence="2">
    <location>
        <begin position="430"/>
        <end position="468"/>
    </location>
</feature>
<protein>
    <recommendedName>
        <fullName evidence="5">Homer protein</fullName>
    </recommendedName>
</protein>
<evidence type="ECO:0000256" key="1">
    <source>
        <dbReference type="SAM" id="Coils"/>
    </source>
</evidence>
<gene>
    <name evidence="3" type="ORF">RJ641_018048</name>
</gene>
<feature type="compositionally biased region" description="Polar residues" evidence="2">
    <location>
        <begin position="435"/>
        <end position="453"/>
    </location>
</feature>
<evidence type="ECO:0000313" key="3">
    <source>
        <dbReference type="EMBL" id="KAK6917297.1"/>
    </source>
</evidence>
<sequence length="632" mass="71115">MVEIQSCTTLINASALCAKTRNCALEFTAHTSRHEFQEQKVSGERESIIAEISAELEMERQKNAELMKRISMLEAQIKQREDSTTCLDGQGSCPNATGRKMKRFKRQRTETGPNPVEAENAKSIPANAEDENLEGHIVNRMSMDETQLLHFEKLQDTDSVADCDYTDDTNDEGHDFCDEKRLKENELDHSVAYEIKGCFPRTGLENLIGPENNEKVTRKMKECVASSAVLSSQKKPPKVPFCPKEVKRITESEDLSVKNAQSHTLRKIIVFASLGIRHGCEDMYELDFNHFGILKKGKPFVSEKNPGEHVLYENPGVRRKIFYPNRQNPVLCPVQVLEEEKAMRPSDASCPQRMGRNKLKSFGPLICQMAMLVHIRSGSFFFKALGITLLFMSGFSDDLVQKETKYRNLDLLQKYYRTDEDAAGEELFLPHQTDETTAPQTSEKFAGKPSSTKSRGKRQRSATSKANNVLQYATSTSLPTSQFGLTGYTSPWSHETAISNEVPETSTPTPTVPYHYQTPYHVFPLQTPNAFMPMMYWPPPQGYPPCPTPPSYSYWSFPFSRSHMPILSQPYFSLPPCDPFVPKVSGGFEKNEPASEDEDSDSGSSSTHSEPDKAMESKGYTRSFGTTIASEK</sequence>
<feature type="region of interest" description="Disordered" evidence="2">
    <location>
        <begin position="84"/>
        <end position="121"/>
    </location>
</feature>
<reference evidence="3 4" key="1">
    <citation type="submission" date="2023-12" db="EMBL/GenBank/DDBJ databases">
        <title>A high-quality genome assembly for Dillenia turbinata (Dilleniales).</title>
        <authorList>
            <person name="Chanderbali A."/>
        </authorList>
    </citation>
    <scope>NUCLEOTIDE SEQUENCE [LARGE SCALE GENOMIC DNA]</scope>
    <source>
        <strain evidence="3">LSX21</strain>
        <tissue evidence="3">Leaf</tissue>
    </source>
</reference>
<comment type="caution">
    <text evidence="3">The sequence shown here is derived from an EMBL/GenBank/DDBJ whole genome shotgun (WGS) entry which is preliminary data.</text>
</comment>
<evidence type="ECO:0008006" key="5">
    <source>
        <dbReference type="Google" id="ProtNLM"/>
    </source>
</evidence>
<proteinExistence type="predicted"/>
<dbReference type="Proteomes" id="UP001370490">
    <property type="component" value="Unassembled WGS sequence"/>
</dbReference>
<feature type="coiled-coil region" evidence="1">
    <location>
        <begin position="49"/>
        <end position="83"/>
    </location>
</feature>
<dbReference type="EMBL" id="JBAMMX010000023">
    <property type="protein sequence ID" value="KAK6917297.1"/>
    <property type="molecule type" value="Genomic_DNA"/>
</dbReference>
<feature type="compositionally biased region" description="Polar residues" evidence="2">
    <location>
        <begin position="84"/>
        <end position="95"/>
    </location>
</feature>
<organism evidence="3 4">
    <name type="scientific">Dillenia turbinata</name>
    <dbReference type="NCBI Taxonomy" id="194707"/>
    <lineage>
        <taxon>Eukaryota</taxon>
        <taxon>Viridiplantae</taxon>
        <taxon>Streptophyta</taxon>
        <taxon>Embryophyta</taxon>
        <taxon>Tracheophyta</taxon>
        <taxon>Spermatophyta</taxon>
        <taxon>Magnoliopsida</taxon>
        <taxon>eudicotyledons</taxon>
        <taxon>Gunneridae</taxon>
        <taxon>Pentapetalae</taxon>
        <taxon>Dilleniales</taxon>
        <taxon>Dilleniaceae</taxon>
        <taxon>Dillenia</taxon>
    </lineage>
</organism>
<name>A0AAN8YY75_9MAGN</name>
<dbReference type="AlphaFoldDB" id="A0AAN8YY75"/>